<organism evidence="3 4">
    <name type="scientific">Sphingomonas chungangi</name>
    <dbReference type="NCBI Taxonomy" id="2683589"/>
    <lineage>
        <taxon>Bacteria</taxon>
        <taxon>Pseudomonadati</taxon>
        <taxon>Pseudomonadota</taxon>
        <taxon>Alphaproteobacteria</taxon>
        <taxon>Sphingomonadales</taxon>
        <taxon>Sphingomonadaceae</taxon>
        <taxon>Sphingomonas</taxon>
    </lineage>
</organism>
<evidence type="ECO:0000313" key="3">
    <source>
        <dbReference type="EMBL" id="MBA2934510.1"/>
    </source>
</evidence>
<keyword evidence="4" id="KW-1185">Reference proteome</keyword>
<keyword evidence="2" id="KW-0812">Transmembrane</keyword>
<evidence type="ECO:0000313" key="4">
    <source>
        <dbReference type="Proteomes" id="UP000570166"/>
    </source>
</evidence>
<proteinExistence type="predicted"/>
<gene>
    <name evidence="3" type="ORF">HZF05_10425</name>
</gene>
<dbReference type="Proteomes" id="UP000570166">
    <property type="component" value="Unassembled WGS sequence"/>
</dbReference>
<dbReference type="RefSeq" id="WP_160365986.1">
    <property type="nucleotide sequence ID" value="NZ_JACEIB010000006.1"/>
</dbReference>
<keyword evidence="2" id="KW-1133">Transmembrane helix</keyword>
<evidence type="ECO:0000256" key="2">
    <source>
        <dbReference type="SAM" id="Phobius"/>
    </source>
</evidence>
<evidence type="ECO:0000256" key="1">
    <source>
        <dbReference type="SAM" id="MobiDB-lite"/>
    </source>
</evidence>
<protein>
    <submittedName>
        <fullName evidence="3">Uncharacterized protein</fullName>
    </submittedName>
</protein>
<comment type="caution">
    <text evidence="3">The sequence shown here is derived from an EMBL/GenBank/DDBJ whole genome shotgun (WGS) entry which is preliminary data.</text>
</comment>
<reference evidence="3 4" key="1">
    <citation type="submission" date="2020-07" db="EMBL/GenBank/DDBJ databases">
        <authorList>
            <person name="Sun Q."/>
        </authorList>
    </citation>
    <scope>NUCLEOTIDE SEQUENCE [LARGE SCALE GENOMIC DNA]</scope>
    <source>
        <strain evidence="3 4">CGMCC 1.13654</strain>
    </source>
</reference>
<dbReference type="AlphaFoldDB" id="A0A838L6F5"/>
<name>A0A838L6F5_9SPHN</name>
<accession>A0A838L6F5</accession>
<keyword evidence="2" id="KW-0472">Membrane</keyword>
<feature type="region of interest" description="Disordered" evidence="1">
    <location>
        <begin position="31"/>
        <end position="56"/>
    </location>
</feature>
<dbReference type="EMBL" id="JACEIB010000006">
    <property type="protein sequence ID" value="MBA2934510.1"/>
    <property type="molecule type" value="Genomic_DNA"/>
</dbReference>
<feature type="transmembrane region" description="Helical" evidence="2">
    <location>
        <begin position="9"/>
        <end position="27"/>
    </location>
</feature>
<sequence length="56" mass="6128">MRNTDRREIVLLTGVVLVIIVAGVVMVRSNQQPRITPASSTGSMQEQLSPQTNPTH</sequence>